<protein>
    <recommendedName>
        <fullName evidence="2">26S proteasome non-ATPase regulatory subunit 1/RPN2 N-terminal domain-containing protein</fullName>
    </recommendedName>
</protein>
<dbReference type="GO" id="GO:0043161">
    <property type="term" value="P:proteasome-mediated ubiquitin-dependent protein catabolic process"/>
    <property type="evidence" value="ECO:0007669"/>
    <property type="project" value="TreeGrafter"/>
</dbReference>
<dbReference type="PANTHER" id="PTHR10943:SF2">
    <property type="entry name" value="26S PROTEASOME NON-ATPASE REGULATORY SUBUNIT 1"/>
    <property type="match status" value="1"/>
</dbReference>
<feature type="domain" description="26S proteasome non-ATPase regulatory subunit 1/RPN2 N-terminal" evidence="2">
    <location>
        <begin position="10"/>
        <end position="89"/>
    </location>
</feature>
<dbReference type="EMBL" id="OU503044">
    <property type="protein sequence ID" value="CAI9767644.1"/>
    <property type="molecule type" value="Genomic_DNA"/>
</dbReference>
<dbReference type="Proteomes" id="UP000834106">
    <property type="component" value="Chromosome 9"/>
</dbReference>
<organism evidence="3 4">
    <name type="scientific">Fraxinus pennsylvanica</name>
    <dbReference type="NCBI Taxonomy" id="56036"/>
    <lineage>
        <taxon>Eukaryota</taxon>
        <taxon>Viridiplantae</taxon>
        <taxon>Streptophyta</taxon>
        <taxon>Embryophyta</taxon>
        <taxon>Tracheophyta</taxon>
        <taxon>Spermatophyta</taxon>
        <taxon>Magnoliopsida</taxon>
        <taxon>eudicotyledons</taxon>
        <taxon>Gunneridae</taxon>
        <taxon>Pentapetalae</taxon>
        <taxon>asterids</taxon>
        <taxon>lamiids</taxon>
        <taxon>Lamiales</taxon>
        <taxon>Oleaceae</taxon>
        <taxon>Oleeae</taxon>
        <taxon>Fraxinus</taxon>
    </lineage>
</organism>
<dbReference type="GO" id="GO:0008540">
    <property type="term" value="C:proteasome regulatory particle, base subcomplex"/>
    <property type="evidence" value="ECO:0007669"/>
    <property type="project" value="TreeGrafter"/>
</dbReference>
<dbReference type="PANTHER" id="PTHR10943">
    <property type="entry name" value="26S PROTEASOME NON-ATPASE REGULATORY SUBUNIT"/>
    <property type="match status" value="1"/>
</dbReference>
<evidence type="ECO:0000259" key="2">
    <source>
        <dbReference type="Pfam" id="PF21505"/>
    </source>
</evidence>
<reference evidence="3" key="1">
    <citation type="submission" date="2023-05" db="EMBL/GenBank/DDBJ databases">
        <authorList>
            <person name="Huff M."/>
        </authorList>
    </citation>
    <scope>NUCLEOTIDE SEQUENCE</scope>
</reference>
<gene>
    <name evidence="3" type="ORF">FPE_LOCUS15074</name>
</gene>
<keyword evidence="1" id="KW-0677">Repeat</keyword>
<accession>A0AAD1ZE56</accession>
<evidence type="ECO:0000256" key="1">
    <source>
        <dbReference type="ARBA" id="ARBA00022737"/>
    </source>
</evidence>
<sequence>MAAAATMVSSPGGLLAMLNETHPGLKLHALSNLNAFVDYFWPEISTSVPIIESLYEDEEYDKRQLAALLVSKVFYYLGELNDSLSYALAKAIDEYANFKTKAAEGNDESVVVDPRLEAIVERMLDKFKQALSPKVYRPEAHENL</sequence>
<dbReference type="Pfam" id="PF21505">
    <property type="entry name" value="RPN2_N"/>
    <property type="match status" value="1"/>
</dbReference>
<evidence type="ECO:0000313" key="4">
    <source>
        <dbReference type="Proteomes" id="UP000834106"/>
    </source>
</evidence>
<dbReference type="InterPro" id="IPR048570">
    <property type="entry name" value="PSMD1_RPN2_N"/>
</dbReference>
<keyword evidence="4" id="KW-1185">Reference proteome</keyword>
<evidence type="ECO:0000313" key="3">
    <source>
        <dbReference type="EMBL" id="CAI9767644.1"/>
    </source>
</evidence>
<proteinExistence type="predicted"/>
<dbReference type="AlphaFoldDB" id="A0AAD1ZE56"/>
<dbReference type="GO" id="GO:0034515">
    <property type="term" value="C:proteasome storage granule"/>
    <property type="evidence" value="ECO:0007669"/>
    <property type="project" value="TreeGrafter"/>
</dbReference>
<dbReference type="InterPro" id="IPR016024">
    <property type="entry name" value="ARM-type_fold"/>
</dbReference>
<dbReference type="SUPFAM" id="SSF48371">
    <property type="entry name" value="ARM repeat"/>
    <property type="match status" value="1"/>
</dbReference>
<name>A0AAD1ZE56_9LAMI</name>
<dbReference type="GO" id="GO:0005634">
    <property type="term" value="C:nucleus"/>
    <property type="evidence" value="ECO:0007669"/>
    <property type="project" value="TreeGrafter"/>
</dbReference>